<name>A0A8J3GQ94_9MICO</name>
<dbReference type="RefSeq" id="WP_191282869.1">
    <property type="nucleotide sequence ID" value="NZ_BNAI01000002.1"/>
</dbReference>
<evidence type="ECO:0000313" key="6">
    <source>
        <dbReference type="Proteomes" id="UP000617531"/>
    </source>
</evidence>
<dbReference type="SUPFAM" id="SSF55681">
    <property type="entry name" value="Class II aaRS and biotin synthetases"/>
    <property type="match status" value="1"/>
</dbReference>
<dbReference type="PANTHER" id="PTHR12835">
    <property type="entry name" value="BIOTIN PROTEIN LIGASE"/>
    <property type="match status" value="1"/>
</dbReference>
<evidence type="ECO:0000256" key="1">
    <source>
        <dbReference type="ARBA" id="ARBA00022598"/>
    </source>
</evidence>
<feature type="domain" description="BPL/LPL catalytic" evidence="4">
    <location>
        <begin position="13"/>
        <end position="180"/>
    </location>
</feature>
<dbReference type="Gene3D" id="2.30.30.100">
    <property type="match status" value="1"/>
</dbReference>
<dbReference type="Gene3D" id="3.30.930.10">
    <property type="entry name" value="Bira Bifunctional Protein, Domain 2"/>
    <property type="match status" value="1"/>
</dbReference>
<dbReference type="InterPro" id="IPR004408">
    <property type="entry name" value="Biotin_CoA_COase_ligase"/>
</dbReference>
<accession>A0A8J3GQ94</accession>
<dbReference type="InterPro" id="IPR004143">
    <property type="entry name" value="BPL_LPL_catalytic"/>
</dbReference>
<comment type="caution">
    <text evidence="5">The sequence shown here is derived from an EMBL/GenBank/DDBJ whole genome shotgun (WGS) entry which is preliminary data.</text>
</comment>
<dbReference type="NCBIfam" id="TIGR00121">
    <property type="entry name" value="birA_ligase"/>
    <property type="match status" value="1"/>
</dbReference>
<dbReference type="GO" id="GO:0004077">
    <property type="term" value="F:biotin--[biotin carboxyl-carrier protein] ligase activity"/>
    <property type="evidence" value="ECO:0007669"/>
    <property type="project" value="UniProtKB-EC"/>
</dbReference>
<keyword evidence="6" id="KW-1185">Reference proteome</keyword>
<dbReference type="AlphaFoldDB" id="A0A8J3GQ94"/>
<dbReference type="Pfam" id="PF03099">
    <property type="entry name" value="BPL_LplA_LipB"/>
    <property type="match status" value="1"/>
</dbReference>
<evidence type="ECO:0000313" key="5">
    <source>
        <dbReference type="EMBL" id="GHF15296.1"/>
    </source>
</evidence>
<dbReference type="CDD" id="cd16442">
    <property type="entry name" value="BPL"/>
    <property type="match status" value="1"/>
</dbReference>
<gene>
    <name evidence="5" type="ORF">GCM10011600_15360</name>
</gene>
<evidence type="ECO:0000256" key="2">
    <source>
        <dbReference type="ARBA" id="ARBA00023267"/>
    </source>
</evidence>
<evidence type="ECO:0000259" key="4">
    <source>
        <dbReference type="PROSITE" id="PS51733"/>
    </source>
</evidence>
<sequence length="243" mass="25461">MDFPLVRAAVPRLEALDSCASTNSELAVLVGAATPRLEWFTTVLTEDQTAGRGRLDRTWVAPRGASVAVSTLVPDTLGGWTALAAGLAMVEALRPLLGDRVTLKWPNDVLVDDAKICGVLAEWTPHGIVVGAGLNTAMTVAELPVPTATSLQIAGVAPVEADAVVARYLTALRGHLARTPEELRERVMARLSTRGRTVRIGLPDGSILTGWATGIDVEGRLVVDVAGRGKVAVAAGDVVHVRS</sequence>
<dbReference type="Pfam" id="PF02237">
    <property type="entry name" value="BPL_C"/>
    <property type="match status" value="1"/>
</dbReference>
<keyword evidence="2" id="KW-0092">Biotin</keyword>
<dbReference type="EC" id="6.3.4.15" evidence="3"/>
<proteinExistence type="predicted"/>
<dbReference type="PANTHER" id="PTHR12835:SF5">
    <property type="entry name" value="BIOTIN--PROTEIN LIGASE"/>
    <property type="match status" value="1"/>
</dbReference>
<reference evidence="5" key="2">
    <citation type="submission" date="2020-09" db="EMBL/GenBank/DDBJ databases">
        <authorList>
            <person name="Sun Q."/>
            <person name="Zhou Y."/>
        </authorList>
    </citation>
    <scope>NUCLEOTIDE SEQUENCE</scope>
    <source>
        <strain evidence="5">CGMCC 1.16548</strain>
    </source>
</reference>
<organism evidence="5 6">
    <name type="scientific">Pseudolysinimonas yzui</name>
    <dbReference type="NCBI Taxonomy" id="2708254"/>
    <lineage>
        <taxon>Bacteria</taxon>
        <taxon>Bacillati</taxon>
        <taxon>Actinomycetota</taxon>
        <taxon>Actinomycetes</taxon>
        <taxon>Micrococcales</taxon>
        <taxon>Microbacteriaceae</taxon>
        <taxon>Pseudolysinimonas</taxon>
    </lineage>
</organism>
<reference evidence="5" key="1">
    <citation type="journal article" date="2014" name="Int. J. Syst. Evol. Microbiol.">
        <title>Complete genome sequence of Corynebacterium casei LMG S-19264T (=DSM 44701T), isolated from a smear-ripened cheese.</title>
        <authorList>
            <consortium name="US DOE Joint Genome Institute (JGI-PGF)"/>
            <person name="Walter F."/>
            <person name="Albersmeier A."/>
            <person name="Kalinowski J."/>
            <person name="Ruckert C."/>
        </authorList>
    </citation>
    <scope>NUCLEOTIDE SEQUENCE</scope>
    <source>
        <strain evidence="5">CGMCC 1.16548</strain>
    </source>
</reference>
<protein>
    <recommendedName>
        <fullName evidence="3">biotin--[biotin carboxyl-carrier protein] ligase</fullName>
        <ecNumber evidence="3">6.3.4.15</ecNumber>
    </recommendedName>
</protein>
<evidence type="ECO:0000256" key="3">
    <source>
        <dbReference type="ARBA" id="ARBA00024227"/>
    </source>
</evidence>
<dbReference type="GO" id="GO:0005737">
    <property type="term" value="C:cytoplasm"/>
    <property type="evidence" value="ECO:0007669"/>
    <property type="project" value="TreeGrafter"/>
</dbReference>
<dbReference type="InterPro" id="IPR003142">
    <property type="entry name" value="BPL_C"/>
</dbReference>
<keyword evidence="1 5" id="KW-0436">Ligase</keyword>
<dbReference type="Proteomes" id="UP000617531">
    <property type="component" value="Unassembled WGS sequence"/>
</dbReference>
<dbReference type="EMBL" id="BNAI01000002">
    <property type="protein sequence ID" value="GHF15296.1"/>
    <property type="molecule type" value="Genomic_DNA"/>
</dbReference>
<dbReference type="InterPro" id="IPR045864">
    <property type="entry name" value="aa-tRNA-synth_II/BPL/LPL"/>
</dbReference>
<dbReference type="PROSITE" id="PS51733">
    <property type="entry name" value="BPL_LPL_CATALYTIC"/>
    <property type="match status" value="1"/>
</dbReference>